<sequence length="105" mass="11930">MHVSTRKLVSTCAIVTGNRMTPPPHDFLRNYPTFVCHSPQRTITRLPRPPEISRDRDDMEALEDESRAADEKTGVQPIISPQNPIPEPDKSWRRGSRIDINNLAS</sequence>
<dbReference type="Proteomes" id="UP000053676">
    <property type="component" value="Unassembled WGS sequence"/>
</dbReference>
<dbReference type="KEGG" id="nai:NECAME_14728"/>
<keyword evidence="3" id="KW-1185">Reference proteome</keyword>
<evidence type="ECO:0000256" key="1">
    <source>
        <dbReference type="SAM" id="MobiDB-lite"/>
    </source>
</evidence>
<name>W2SNQ6_NECAM</name>
<reference evidence="3" key="1">
    <citation type="journal article" date="2014" name="Nat. Genet.">
        <title>Genome of the human hookworm Necator americanus.</title>
        <authorList>
            <person name="Tang Y.T."/>
            <person name="Gao X."/>
            <person name="Rosa B.A."/>
            <person name="Abubucker S."/>
            <person name="Hallsworth-Pepin K."/>
            <person name="Martin J."/>
            <person name="Tyagi R."/>
            <person name="Heizer E."/>
            <person name="Zhang X."/>
            <person name="Bhonagiri-Palsikar V."/>
            <person name="Minx P."/>
            <person name="Warren W.C."/>
            <person name="Wang Q."/>
            <person name="Zhan B."/>
            <person name="Hotez P.J."/>
            <person name="Sternberg P.W."/>
            <person name="Dougall A."/>
            <person name="Gaze S.T."/>
            <person name="Mulvenna J."/>
            <person name="Sotillo J."/>
            <person name="Ranganathan S."/>
            <person name="Rabelo E.M."/>
            <person name="Wilson R.K."/>
            <person name="Felgner P.L."/>
            <person name="Bethony J."/>
            <person name="Hawdon J.M."/>
            <person name="Gasser R.B."/>
            <person name="Loukas A."/>
            <person name="Mitreva M."/>
        </authorList>
    </citation>
    <scope>NUCLEOTIDE SEQUENCE [LARGE SCALE GENOMIC DNA]</scope>
</reference>
<accession>W2SNQ6</accession>
<gene>
    <name evidence="2" type="ORF">NECAME_14728</name>
</gene>
<dbReference type="EMBL" id="KI668943">
    <property type="protein sequence ID" value="ETN70506.1"/>
    <property type="molecule type" value="Genomic_DNA"/>
</dbReference>
<dbReference type="AlphaFoldDB" id="W2SNQ6"/>
<evidence type="ECO:0000313" key="3">
    <source>
        <dbReference type="Proteomes" id="UP000053676"/>
    </source>
</evidence>
<feature type="compositionally biased region" description="Basic and acidic residues" evidence="1">
    <location>
        <begin position="51"/>
        <end position="73"/>
    </location>
</feature>
<proteinExistence type="predicted"/>
<evidence type="ECO:0000313" key="2">
    <source>
        <dbReference type="EMBL" id="ETN70506.1"/>
    </source>
</evidence>
<protein>
    <submittedName>
        <fullName evidence="2">Uncharacterized protein</fullName>
    </submittedName>
</protein>
<organism evidence="2 3">
    <name type="scientific">Necator americanus</name>
    <name type="common">Human hookworm</name>
    <dbReference type="NCBI Taxonomy" id="51031"/>
    <lineage>
        <taxon>Eukaryota</taxon>
        <taxon>Metazoa</taxon>
        <taxon>Ecdysozoa</taxon>
        <taxon>Nematoda</taxon>
        <taxon>Chromadorea</taxon>
        <taxon>Rhabditida</taxon>
        <taxon>Rhabditina</taxon>
        <taxon>Rhabditomorpha</taxon>
        <taxon>Strongyloidea</taxon>
        <taxon>Ancylostomatidae</taxon>
        <taxon>Bunostominae</taxon>
        <taxon>Necator</taxon>
    </lineage>
</organism>
<feature type="region of interest" description="Disordered" evidence="1">
    <location>
        <begin position="43"/>
        <end position="105"/>
    </location>
</feature>